<evidence type="ECO:0000259" key="2">
    <source>
        <dbReference type="Pfam" id="PF01656"/>
    </source>
</evidence>
<reference evidence="3 4" key="1">
    <citation type="journal article" date="2014" name="Int. J. Syst. Evol. Microbiol.">
        <title>Complete genome sequence of Corynebacterium casei LMG S-19264T (=DSM 44701T), isolated from a smear-ripened cheese.</title>
        <authorList>
            <consortium name="US DOE Joint Genome Institute (JGI-PGF)"/>
            <person name="Walter F."/>
            <person name="Albersmeier A."/>
            <person name="Kalinowski J."/>
            <person name="Ruckert C."/>
        </authorList>
    </citation>
    <scope>NUCLEOTIDE SEQUENCE [LARGE SCALE GENOMIC DNA]</scope>
    <source>
        <strain evidence="3 4">CGMCC 4.7111</strain>
    </source>
</reference>
<gene>
    <name evidence="3" type="ORF">GCM10011579_098490</name>
</gene>
<dbReference type="SUPFAM" id="SSF52540">
    <property type="entry name" value="P-loop containing nucleoside triphosphate hydrolases"/>
    <property type="match status" value="2"/>
</dbReference>
<dbReference type="Proteomes" id="UP000600365">
    <property type="component" value="Unassembled WGS sequence"/>
</dbReference>
<proteinExistence type="predicted"/>
<dbReference type="GO" id="GO:0051782">
    <property type="term" value="P:negative regulation of cell division"/>
    <property type="evidence" value="ECO:0007669"/>
    <property type="project" value="TreeGrafter"/>
</dbReference>
<dbReference type="Pfam" id="PF01656">
    <property type="entry name" value="CbiA"/>
    <property type="match status" value="1"/>
</dbReference>
<dbReference type="GO" id="GO:0005829">
    <property type="term" value="C:cytosol"/>
    <property type="evidence" value="ECO:0007669"/>
    <property type="project" value="TreeGrafter"/>
</dbReference>
<dbReference type="InterPro" id="IPR050625">
    <property type="entry name" value="ParA/MinD_ATPase"/>
</dbReference>
<dbReference type="SUPFAM" id="SSF48452">
    <property type="entry name" value="TPR-like"/>
    <property type="match status" value="1"/>
</dbReference>
<feature type="domain" description="CobQ/CobB/MinD/ParA nucleotide binding" evidence="2">
    <location>
        <begin position="794"/>
        <end position="905"/>
    </location>
</feature>
<dbReference type="PANTHER" id="PTHR43384:SF14">
    <property type="entry name" value="ESX-1 SECRETION-ASSOCIATED PROTEIN ESPI"/>
    <property type="match status" value="1"/>
</dbReference>
<sequence length="1233" mass="131500">MLDDASLSAATAAGAAVAEAATTERWPFVRSWAARFLSRGDYQAEQEHLKRLDLSEAALRQSYGPELRIRVETALQTRFELLLEESAGVERAELAAQLIHLAQLCRSTYATVAVPATTGAVSSDGGTGEPAALVGRIPAEAAQFRHRAEAALLDGPSAIQVLAGPPGTGKTQLAAHIARRALRDGSADLVVWVTAGSGDALVCGYADAAAATTDHDPGQPERSAEAFRSWLSWTDRRWLVVLDGVPDTAHLHGLWPPARPNGRVLVTARRATSLPDGSGYVEIGPYLADEAVDQLTRELLSHGHRDDPVDVAALAADLRQNPLALSTAAACMAHSGLACAAYRGRLARLAGPDGVGPTRNAVIAGWWVAVETADRQCAGLARPLLELAAVLDPHGVPVTVLTSRPALRHLARRRGRQAAEAPLVVEARDVLDTLDVLHRLRLVEHDSDTAYPTVRLSTLVQMAVRRAVPVEAWDGLTLSAADALRAVWRPASDQPQSVLCRALRSGTDILTRHAGEALWRPHCHPVLFHVGRNLINAGLIRGARIRWDWLHTRLDQRFGPDHPDTLAARGYQARVCGASQDADGAVTAYRDLLHDLERVLGHDNPDVFIIRDNLARWQGVAGDPARAAMAYTDLLADRLPVLGPTHPDTLLTRHNIALWRGRAGDAAGAATAYAELLDDMVRAFEANHPAVLETRDQLTEWRNKAADVAAAARGPMATCPRADQLEPDLWSRPATDGGARPSEGSALSAQQLLLEPPWSSRLRRRLTRRSRPAGSGPRSLAELGSPIAGCHRVSVISLKGGTGKTTTAAALGATLAGLRDDPVIAVDASPEGGTLGHRVRRETDSTILDLLAALPELDGHDDIRRFTETGPNGLEILAHDVSPALSTPFGAQQYHRVVDALSRAYPIIVTDSGTGLMQEAMRGVLALTDQLVVVATASVDGAAVADVTLDWLSHHGHAELAQRTLVVLSAVHPGATLVRTDRIIEHFAARCRGVVTIPFDEHLATGAELDLAQLRAETRRAYAELATLVAEGFPRASGDAGRQGERTGATRPGTAQPKEPTEPPNAVVEPEPSAEPDTPEPPAEPAAAAPPRSLEPPGGAAALPPPASPGRSARTPRPPRRARLTVADGVVRIGTPTTIEFTLAVTDPRDTDMDRTAPVSVLVVATSRSSATLEPSAVSYATDDARPAQFTFTAWEAGEHRLRFRVYDPEYGKVLQVVETTLPVAVPEPLGRP</sequence>
<dbReference type="PANTHER" id="PTHR43384">
    <property type="entry name" value="SEPTUM SITE-DETERMINING PROTEIN MIND HOMOLOG, CHLOROPLASTIC-RELATED"/>
    <property type="match status" value="1"/>
</dbReference>
<evidence type="ECO:0000313" key="3">
    <source>
        <dbReference type="EMBL" id="GGN96729.1"/>
    </source>
</evidence>
<dbReference type="GO" id="GO:0009898">
    <property type="term" value="C:cytoplasmic side of plasma membrane"/>
    <property type="evidence" value="ECO:0007669"/>
    <property type="project" value="TreeGrafter"/>
</dbReference>
<dbReference type="EMBL" id="BMMM01000037">
    <property type="protein sequence ID" value="GGN96729.1"/>
    <property type="molecule type" value="Genomic_DNA"/>
</dbReference>
<dbReference type="AlphaFoldDB" id="A0A917YHM5"/>
<dbReference type="InterPro" id="IPR011990">
    <property type="entry name" value="TPR-like_helical_dom_sf"/>
</dbReference>
<evidence type="ECO:0000313" key="4">
    <source>
        <dbReference type="Proteomes" id="UP000600365"/>
    </source>
</evidence>
<accession>A0A917YHM5</accession>
<dbReference type="GO" id="GO:0016887">
    <property type="term" value="F:ATP hydrolysis activity"/>
    <property type="evidence" value="ECO:0007669"/>
    <property type="project" value="TreeGrafter"/>
</dbReference>
<keyword evidence="4" id="KW-1185">Reference proteome</keyword>
<comment type="caution">
    <text evidence="3">The sequence shown here is derived from an EMBL/GenBank/DDBJ whole genome shotgun (WGS) entry which is preliminary data.</text>
</comment>
<feature type="region of interest" description="Disordered" evidence="1">
    <location>
        <begin position="1034"/>
        <end position="1121"/>
    </location>
</feature>
<feature type="compositionally biased region" description="Basic residues" evidence="1">
    <location>
        <begin position="761"/>
        <end position="771"/>
    </location>
</feature>
<dbReference type="Gene3D" id="1.25.40.10">
    <property type="entry name" value="Tetratricopeptide repeat domain"/>
    <property type="match status" value="1"/>
</dbReference>
<dbReference type="GO" id="GO:0005524">
    <property type="term" value="F:ATP binding"/>
    <property type="evidence" value="ECO:0007669"/>
    <property type="project" value="TreeGrafter"/>
</dbReference>
<dbReference type="Gene3D" id="3.40.50.300">
    <property type="entry name" value="P-loop containing nucleotide triphosphate hydrolases"/>
    <property type="match status" value="2"/>
</dbReference>
<name>A0A917YHM5_9ACTN</name>
<protein>
    <recommendedName>
        <fullName evidence="2">CobQ/CobB/MinD/ParA nucleotide binding domain-containing protein</fullName>
    </recommendedName>
</protein>
<organism evidence="3 4">
    <name type="scientific">Streptomyces albiflavescens</name>
    <dbReference type="NCBI Taxonomy" id="1623582"/>
    <lineage>
        <taxon>Bacteria</taxon>
        <taxon>Bacillati</taxon>
        <taxon>Actinomycetota</taxon>
        <taxon>Actinomycetes</taxon>
        <taxon>Kitasatosporales</taxon>
        <taxon>Streptomycetaceae</taxon>
        <taxon>Streptomyces</taxon>
    </lineage>
</organism>
<dbReference type="InterPro" id="IPR002586">
    <property type="entry name" value="CobQ/CobB/MinD/ParA_Nub-bd_dom"/>
</dbReference>
<dbReference type="InterPro" id="IPR027417">
    <property type="entry name" value="P-loop_NTPase"/>
</dbReference>
<evidence type="ECO:0000256" key="1">
    <source>
        <dbReference type="SAM" id="MobiDB-lite"/>
    </source>
</evidence>
<feature type="compositionally biased region" description="Low complexity" evidence="1">
    <location>
        <begin position="1085"/>
        <end position="1102"/>
    </location>
</feature>
<feature type="region of interest" description="Disordered" evidence="1">
    <location>
        <begin position="712"/>
        <end position="784"/>
    </location>
</feature>
<dbReference type="RefSeq" id="WP_189192700.1">
    <property type="nucleotide sequence ID" value="NZ_BMMM01000037.1"/>
</dbReference>